<dbReference type="AlphaFoldDB" id="A0A060JFN3"/>
<reference evidence="3 4" key="1">
    <citation type="journal article" date="2014" name="Int. J. Syst. Evol. Microbiol.">
        <title>Rhodoluna lacicola gen. nov., sp. nov., a planktonic freshwater bacterium with stream-lined genome.</title>
        <authorList>
            <person name="Hahn M."/>
            <person name="Schmidt J."/>
            <person name="Taipale S.J."/>
            <person name="Doolittle W.F."/>
            <person name="Koll U."/>
        </authorList>
    </citation>
    <scope>NUCLEOTIDE SEQUENCE [LARGE SCALE GENOMIC DNA]</scope>
    <source>
        <strain evidence="3 4">MWH-Ta8</strain>
    </source>
</reference>
<feature type="domain" description="DUF8185" evidence="2">
    <location>
        <begin position="117"/>
        <end position="218"/>
    </location>
</feature>
<evidence type="ECO:0000259" key="2">
    <source>
        <dbReference type="Pfam" id="PF26572"/>
    </source>
</evidence>
<dbReference type="STRING" id="529884.Rhola_00005680"/>
<evidence type="ECO:0000259" key="1">
    <source>
        <dbReference type="Pfam" id="PF26035"/>
    </source>
</evidence>
<dbReference type="Proteomes" id="UP000067708">
    <property type="component" value="Chromosome"/>
</dbReference>
<dbReference type="Pfam" id="PF26572">
    <property type="entry name" value="DUF8185"/>
    <property type="match status" value="1"/>
</dbReference>
<organism evidence="3 4">
    <name type="scientific">Rhodoluna lacicola</name>
    <dbReference type="NCBI Taxonomy" id="529884"/>
    <lineage>
        <taxon>Bacteria</taxon>
        <taxon>Bacillati</taxon>
        <taxon>Actinomycetota</taxon>
        <taxon>Actinomycetes</taxon>
        <taxon>Micrococcales</taxon>
        <taxon>Microbacteriaceae</taxon>
        <taxon>Luna cluster</taxon>
        <taxon>Luna-1 subcluster</taxon>
        <taxon>Rhodoluna</taxon>
    </lineage>
</organism>
<dbReference type="PATRIC" id="fig|529884.3.peg.543"/>
<dbReference type="EMBL" id="CP007490">
    <property type="protein sequence ID" value="AIC47382.1"/>
    <property type="molecule type" value="Genomic_DNA"/>
</dbReference>
<feature type="domain" description="DUF8010" evidence="1">
    <location>
        <begin position="5"/>
        <end position="92"/>
    </location>
</feature>
<dbReference type="HOGENOM" id="CLU_083318_0_1_11"/>
<proteinExistence type="predicted"/>
<dbReference type="KEGG" id="rla:Rhola_00005680"/>
<dbReference type="OrthoDB" id="4801220at2"/>
<dbReference type="RefSeq" id="WP_038502211.1">
    <property type="nucleotide sequence ID" value="NZ_CP007490.1"/>
</dbReference>
<sequence length="221" mass="23567">MINPFSLADEHTAVDLQAYLSRAKRLDPDGLVRLRAFGSVLAAYVAPIYSGNLMDSGPTVLGLRTCELAEPAEVDVLVPIGAVQERLARLVGQGDETAEFKIQLLETQRAPWAGISPPRQGWQQVGTINESRLTQIARDGIAEVAASLPESVGGPIAARIRGEIWGRGIDLESKVPTGAAFAAAGLGFLTENEEVGLYVAEGWIRLSSEHGHVLAKAATKF</sequence>
<dbReference type="InterPro" id="IPR058323">
    <property type="entry name" value="DUF8010"/>
</dbReference>
<keyword evidence="4" id="KW-1185">Reference proteome</keyword>
<evidence type="ECO:0000313" key="4">
    <source>
        <dbReference type="Proteomes" id="UP000067708"/>
    </source>
</evidence>
<dbReference type="Pfam" id="PF26035">
    <property type="entry name" value="DUF8010"/>
    <property type="match status" value="1"/>
</dbReference>
<gene>
    <name evidence="3" type="ORF">Rhola_00005680</name>
</gene>
<name>A0A060JFN3_9MICO</name>
<dbReference type="InterPro" id="IPR058498">
    <property type="entry name" value="DUF8185"/>
</dbReference>
<protein>
    <submittedName>
        <fullName evidence="3">Uncharacterized protein</fullName>
    </submittedName>
</protein>
<accession>A0A060JFN3</accession>
<evidence type="ECO:0000313" key="3">
    <source>
        <dbReference type="EMBL" id="AIC47382.1"/>
    </source>
</evidence>
<dbReference type="eggNOG" id="ENOG50317IZ">
    <property type="taxonomic scope" value="Bacteria"/>
</dbReference>